<evidence type="ECO:0000256" key="2">
    <source>
        <dbReference type="ARBA" id="ARBA00006727"/>
    </source>
</evidence>
<dbReference type="InterPro" id="IPR036259">
    <property type="entry name" value="MFS_trans_sf"/>
</dbReference>
<evidence type="ECO:0008006" key="7">
    <source>
        <dbReference type="Google" id="ProtNLM"/>
    </source>
</evidence>
<dbReference type="GO" id="GO:0022857">
    <property type="term" value="F:transmembrane transporter activity"/>
    <property type="evidence" value="ECO:0007669"/>
    <property type="project" value="InterPro"/>
</dbReference>
<comment type="subcellular location">
    <subcellularLocation>
        <location evidence="1">Membrane</location>
        <topology evidence="1">Multi-pass membrane protein</topology>
    </subcellularLocation>
</comment>
<keyword evidence="4" id="KW-1133">Transmembrane helix</keyword>
<dbReference type="Pfam" id="PF07690">
    <property type="entry name" value="MFS_1"/>
    <property type="match status" value="1"/>
</dbReference>
<dbReference type="Gene3D" id="1.20.1250.20">
    <property type="entry name" value="MFS general substrate transporter like domains"/>
    <property type="match status" value="2"/>
</dbReference>
<dbReference type="AlphaFoldDB" id="A0A8H7KL96"/>
<feature type="transmembrane region" description="Helical" evidence="4">
    <location>
        <begin position="189"/>
        <end position="210"/>
    </location>
</feature>
<feature type="transmembrane region" description="Helical" evidence="4">
    <location>
        <begin position="331"/>
        <end position="350"/>
    </location>
</feature>
<dbReference type="Proteomes" id="UP000629468">
    <property type="component" value="Unassembled WGS sequence"/>
</dbReference>
<feature type="transmembrane region" description="Helical" evidence="4">
    <location>
        <begin position="356"/>
        <end position="378"/>
    </location>
</feature>
<dbReference type="GO" id="GO:0016020">
    <property type="term" value="C:membrane"/>
    <property type="evidence" value="ECO:0007669"/>
    <property type="project" value="UniProtKB-SubCell"/>
</dbReference>
<feature type="transmembrane region" description="Helical" evidence="4">
    <location>
        <begin position="127"/>
        <end position="146"/>
    </location>
</feature>
<feature type="region of interest" description="Disordered" evidence="3">
    <location>
        <begin position="26"/>
        <end position="53"/>
    </location>
</feature>
<dbReference type="InterPro" id="IPR011701">
    <property type="entry name" value="MFS"/>
</dbReference>
<sequence length="448" mass="48435">MTDEKLVEEKVKPEFSDHRDEIVQLQNLGNSNKEEHGDSSDPESAESSSNDDFPEGGLRAWSCVAGSFCVQVVGFGYTTSFGVYQDYYTRFYMTKESPSAISWIGSVDGLLVIATGIIAGRLYDKGYLYHILYGGSVLITFSLFMLSLSQPNSLYQNFLAQGIGHGLGAGLMYVPSLAVISQYFRRRRALAMSIVASGSSLGAIIHPIMLNNLFVRIGFGNAVRASAGMNAGLLIIACLLIRPRLPPSTNVPAYWTSVKKFSKDKPYVCAALGLMVFPIGMYFPLFFLQLDAAKRGLSVNFAFYSLVILNGASFVGRLSPGLITKYIPIQPLTAITTGACAVLLYAVSGITTVPAFVVFGILFGILSGIFISLMAPLISTLCDDYSELGLRMGVAFTLCGVGALIGPPVEGALLGDSFEWWKAAVFAGSLAVFGTFMFGSMVYFHRRK</sequence>
<protein>
    <recommendedName>
        <fullName evidence="7">Major facilitator superfamily (MFS) profile domain-containing protein</fullName>
    </recommendedName>
</protein>
<feature type="region of interest" description="Disordered" evidence="3">
    <location>
        <begin position="1"/>
        <end position="20"/>
    </location>
</feature>
<feature type="transmembrane region" description="Helical" evidence="4">
    <location>
        <begin position="158"/>
        <end position="180"/>
    </location>
</feature>
<comment type="similarity">
    <text evidence="2">Belongs to the major facilitator superfamily. Monocarboxylate porter (TC 2.A.1.13) family.</text>
</comment>
<dbReference type="InterPro" id="IPR050327">
    <property type="entry name" value="Proton-linked_MCT"/>
</dbReference>
<name>A0A8H7KL96_AGABI</name>
<feature type="transmembrane region" description="Helical" evidence="4">
    <location>
        <begin position="100"/>
        <end position="120"/>
    </location>
</feature>
<proteinExistence type="inferred from homology"/>
<comment type="caution">
    <text evidence="5">The sequence shown here is derived from an EMBL/GenBank/DDBJ whole genome shotgun (WGS) entry which is preliminary data.</text>
</comment>
<feature type="transmembrane region" description="Helical" evidence="4">
    <location>
        <begin position="390"/>
        <end position="409"/>
    </location>
</feature>
<keyword evidence="4" id="KW-0472">Membrane</keyword>
<reference evidence="5 6" key="1">
    <citation type="journal article" name="Sci. Rep.">
        <title>Telomere-to-telomere assembled and centromere annotated genomes of the two main subspecies of the button mushroom Agaricus bisporus reveal especially polymorphic chromosome ends.</title>
        <authorList>
            <person name="Sonnenberg A.S.M."/>
            <person name="Sedaghat-Telgerd N."/>
            <person name="Lavrijssen B."/>
            <person name="Ohm R.A."/>
            <person name="Hendrickx P.M."/>
            <person name="Scholtmeijer K."/>
            <person name="Baars J.J.P."/>
            <person name="van Peer A."/>
        </authorList>
    </citation>
    <scope>NUCLEOTIDE SEQUENCE [LARGE SCALE GENOMIC DNA]</scope>
    <source>
        <strain evidence="5 6">H119_p4</strain>
    </source>
</reference>
<dbReference type="SUPFAM" id="SSF103473">
    <property type="entry name" value="MFS general substrate transporter"/>
    <property type="match status" value="1"/>
</dbReference>
<organism evidence="5 6">
    <name type="scientific">Agaricus bisporus var. burnettii</name>
    <dbReference type="NCBI Taxonomy" id="192524"/>
    <lineage>
        <taxon>Eukaryota</taxon>
        <taxon>Fungi</taxon>
        <taxon>Dikarya</taxon>
        <taxon>Basidiomycota</taxon>
        <taxon>Agaricomycotina</taxon>
        <taxon>Agaricomycetes</taxon>
        <taxon>Agaricomycetidae</taxon>
        <taxon>Agaricales</taxon>
        <taxon>Agaricineae</taxon>
        <taxon>Agaricaceae</taxon>
        <taxon>Agaricus</taxon>
    </lineage>
</organism>
<evidence type="ECO:0000256" key="1">
    <source>
        <dbReference type="ARBA" id="ARBA00004141"/>
    </source>
</evidence>
<evidence type="ECO:0000256" key="4">
    <source>
        <dbReference type="SAM" id="Phobius"/>
    </source>
</evidence>
<evidence type="ECO:0000313" key="6">
    <source>
        <dbReference type="Proteomes" id="UP000629468"/>
    </source>
</evidence>
<dbReference type="PANTHER" id="PTHR11360">
    <property type="entry name" value="MONOCARBOXYLATE TRANSPORTER"/>
    <property type="match status" value="1"/>
</dbReference>
<feature type="transmembrane region" description="Helical" evidence="4">
    <location>
        <begin position="301"/>
        <end position="319"/>
    </location>
</feature>
<evidence type="ECO:0000256" key="3">
    <source>
        <dbReference type="SAM" id="MobiDB-lite"/>
    </source>
</evidence>
<feature type="transmembrane region" description="Helical" evidence="4">
    <location>
        <begin position="267"/>
        <end position="289"/>
    </location>
</feature>
<feature type="transmembrane region" description="Helical" evidence="4">
    <location>
        <begin position="421"/>
        <end position="444"/>
    </location>
</feature>
<dbReference type="EMBL" id="JABXXO010000001">
    <property type="protein sequence ID" value="KAF7784825.1"/>
    <property type="molecule type" value="Genomic_DNA"/>
</dbReference>
<evidence type="ECO:0000313" key="5">
    <source>
        <dbReference type="EMBL" id="KAF7784825.1"/>
    </source>
</evidence>
<accession>A0A8H7KL96</accession>
<dbReference type="PANTHER" id="PTHR11360:SF252">
    <property type="entry name" value="MAJOR FACILITATOR SUPERFAMILY (MFS) PROFILE DOMAIN-CONTAINING PROTEIN-RELATED"/>
    <property type="match status" value="1"/>
</dbReference>
<keyword evidence="4" id="KW-0812">Transmembrane</keyword>
<gene>
    <name evidence="5" type="ORF">Agabi119p4_990</name>
</gene>